<evidence type="ECO:0000313" key="2">
    <source>
        <dbReference type="Proteomes" id="UP000239480"/>
    </source>
</evidence>
<gene>
    <name evidence="1" type="ORF">CLV78_10970</name>
</gene>
<proteinExistence type="predicted"/>
<dbReference type="Proteomes" id="UP000239480">
    <property type="component" value="Unassembled WGS sequence"/>
</dbReference>
<organism evidence="1 2">
    <name type="scientific">Aliiruegeria haliotis</name>
    <dbReference type="NCBI Taxonomy" id="1280846"/>
    <lineage>
        <taxon>Bacteria</taxon>
        <taxon>Pseudomonadati</taxon>
        <taxon>Pseudomonadota</taxon>
        <taxon>Alphaproteobacteria</taxon>
        <taxon>Rhodobacterales</taxon>
        <taxon>Roseobacteraceae</taxon>
        <taxon>Aliiruegeria</taxon>
    </lineage>
</organism>
<protein>
    <recommendedName>
        <fullName evidence="3">Glycosyl transferase family 2</fullName>
    </recommendedName>
</protein>
<keyword evidence="2" id="KW-1185">Reference proteome</keyword>
<dbReference type="AlphaFoldDB" id="A0A2T0RK11"/>
<dbReference type="RefSeq" id="WP_106206674.1">
    <property type="nucleotide sequence ID" value="NZ_PVTD01000009.1"/>
</dbReference>
<evidence type="ECO:0008006" key="3">
    <source>
        <dbReference type="Google" id="ProtNLM"/>
    </source>
</evidence>
<name>A0A2T0RK11_9RHOB</name>
<accession>A0A2T0RK11</accession>
<evidence type="ECO:0000313" key="1">
    <source>
        <dbReference type="EMBL" id="PRY21457.1"/>
    </source>
</evidence>
<dbReference type="EMBL" id="PVTD01000009">
    <property type="protein sequence ID" value="PRY21457.1"/>
    <property type="molecule type" value="Genomic_DNA"/>
</dbReference>
<comment type="caution">
    <text evidence="1">The sequence shown here is derived from an EMBL/GenBank/DDBJ whole genome shotgun (WGS) entry which is preliminary data.</text>
</comment>
<dbReference type="OrthoDB" id="7820774at2"/>
<reference evidence="1 2" key="1">
    <citation type="submission" date="2018-03" db="EMBL/GenBank/DDBJ databases">
        <title>Genomic Encyclopedia of Archaeal and Bacterial Type Strains, Phase II (KMG-II): from individual species to whole genera.</title>
        <authorList>
            <person name="Goeker M."/>
        </authorList>
    </citation>
    <scope>NUCLEOTIDE SEQUENCE [LARGE SCALE GENOMIC DNA]</scope>
    <source>
        <strain evidence="1 2">DSM 29328</strain>
    </source>
</reference>
<sequence length="306" mass="34581">MGTWNESGWDERWRRVRDPYWWIARAERPFTWAHRRFGRAGFGEGVPRVVFLIKLVGQRDASDWNGVRERLQMTLASIDRQDGADISTFICGQDLPEGLECHHDLHFIPAPERLNRIQGIDKHPKHRIAARAIADRLDGPAYVVLIDADDIAHPGLCRFLIEDNNRHGYLIDDGFMWDVTGPQVVRLSQDVSGMPFHEMCGSCLAVAVDLSDTRNAKRILCTLPFSHKLQARYLARMGQPVDPVPFPAMIYAVNHDGNTSTRHGRDGARQRLFREFGLHRAEGEALLRDFGLAAPDGGCVEPLASE</sequence>